<dbReference type="OMA" id="MHPPGRA"/>
<dbReference type="STRING" id="74649.A0A2P6RJG1"/>
<feature type="compositionally biased region" description="Basic and acidic residues" evidence="2">
    <location>
        <begin position="428"/>
        <end position="449"/>
    </location>
</feature>
<sequence length="626" mass="70638">MLDGLLGRGFGAKCKSLIKLTKTRIDVIRRKRNATQKFLKKDIADLLNHGLEINAFGRAEGLTVEVILSACYDFVERCCDLVLKHLSVMQKQSECPEDCKEAVASLMVAAARFSDLPELRDIRQLFQERYANSLDYCADQKFVENIASKPPTLEKKVQLMKDIASEYSIKWDSKAFEQMMSKPPAFIQDKPKTYGSFPVTDDKGKLSNGNGAVLKGDRHDHLSTERRLDPNGGHKLQNNKEVIALKKDELDDQTRHRPLGKEYKSLKGREGSLKEKEGHGILFQERQEVAHRYEAREDAPSKPVRLGSSSRGKGAERHYEAENSVRKRDDPDTIPHVKPNVAGPPVKSDGKDSFAGKEEGTPKLKPFSNYGLPPPYVKSNVRAKDRKHEANFGHDCSQGTGISMDPAAYTRAFADNVLERVQLGRDHERRATAKVDSYDHEKGHIHQDDIATNNVPKPRSSRRRPSRSRSSTNDAGNGEDIGAAMSKPRSRSRRRDESRRGLQLLFDDDHHHRKDDEERRIDELLLHYSTKPSNLEPGQSRRKSKSRHASRDKPAGEESEPTHVRSTSLPHEHSGPSETPKVFARAASFQPDGSNPARHVHPKLPDYEDLAAKFAALRGRFAVWWR</sequence>
<dbReference type="PANTHER" id="PTHR12161:SF14">
    <property type="entry name" value="REGULATOR OF VPS4 ACTIVITY IN THE MVB PATHWAY PROTEIN"/>
    <property type="match status" value="1"/>
</dbReference>
<dbReference type="FunFam" id="1.20.1260.60:FF:000002">
    <property type="entry name" value="Vacuolar protein sorting-associated protein IST1"/>
    <property type="match status" value="1"/>
</dbReference>
<comment type="similarity">
    <text evidence="1">Belongs to the IST1 family.</text>
</comment>
<dbReference type="PANTHER" id="PTHR12161">
    <property type="entry name" value="IST1 FAMILY MEMBER"/>
    <property type="match status" value="1"/>
</dbReference>
<feature type="region of interest" description="Disordered" evidence="2">
    <location>
        <begin position="428"/>
        <end position="498"/>
    </location>
</feature>
<feature type="compositionally biased region" description="Basic and acidic residues" evidence="2">
    <location>
        <begin position="243"/>
        <end position="300"/>
    </location>
</feature>
<reference evidence="3 4" key="1">
    <citation type="journal article" date="2018" name="Nat. Genet.">
        <title>The Rosa genome provides new insights in the design of modern roses.</title>
        <authorList>
            <person name="Bendahmane M."/>
        </authorList>
    </citation>
    <scope>NUCLEOTIDE SEQUENCE [LARGE SCALE GENOMIC DNA]</scope>
    <source>
        <strain evidence="4">cv. Old Blush</strain>
    </source>
</reference>
<comment type="caution">
    <text evidence="3">The sequence shown here is derived from an EMBL/GenBank/DDBJ whole genome shotgun (WGS) entry which is preliminary data.</text>
</comment>
<evidence type="ECO:0000313" key="4">
    <source>
        <dbReference type="Proteomes" id="UP000238479"/>
    </source>
</evidence>
<dbReference type="Gramene" id="PRQ46576">
    <property type="protein sequence ID" value="PRQ46576"/>
    <property type="gene ID" value="RchiOBHm_Chr2g0090521"/>
</dbReference>
<dbReference type="AlphaFoldDB" id="A0A2P6RJG1"/>
<dbReference type="Pfam" id="PF03398">
    <property type="entry name" value="Ist1"/>
    <property type="match status" value="1"/>
</dbReference>
<name>A0A2P6RJG1_ROSCH</name>
<feature type="region of interest" description="Disordered" evidence="2">
    <location>
        <begin position="198"/>
        <end position="378"/>
    </location>
</feature>
<gene>
    <name evidence="3" type="ORF">RchiOBHm_Chr2g0090521</name>
</gene>
<proteinExistence type="inferred from homology"/>
<dbReference type="Proteomes" id="UP000238479">
    <property type="component" value="Chromosome 2"/>
</dbReference>
<dbReference type="InterPro" id="IPR042277">
    <property type="entry name" value="IST1-like"/>
</dbReference>
<evidence type="ECO:0000313" key="3">
    <source>
        <dbReference type="EMBL" id="PRQ46576.1"/>
    </source>
</evidence>
<dbReference type="EMBL" id="PDCK01000040">
    <property type="protein sequence ID" value="PRQ46576.1"/>
    <property type="molecule type" value="Genomic_DNA"/>
</dbReference>
<evidence type="ECO:0000256" key="2">
    <source>
        <dbReference type="SAM" id="MobiDB-lite"/>
    </source>
</evidence>
<evidence type="ECO:0000256" key="1">
    <source>
        <dbReference type="ARBA" id="ARBA00005536"/>
    </source>
</evidence>
<dbReference type="InterPro" id="IPR005061">
    <property type="entry name" value="Ist1"/>
</dbReference>
<protein>
    <submittedName>
        <fullName evidence="3">Putative vacuolar protein sorting-associated protein Ist1</fullName>
    </submittedName>
</protein>
<feature type="compositionally biased region" description="Basic and acidic residues" evidence="2">
    <location>
        <begin position="549"/>
        <end position="563"/>
    </location>
</feature>
<feature type="compositionally biased region" description="Basic and acidic residues" evidence="2">
    <location>
        <begin position="215"/>
        <end position="229"/>
    </location>
</feature>
<feature type="compositionally biased region" description="Basic and acidic residues" evidence="2">
    <location>
        <begin position="348"/>
        <end position="362"/>
    </location>
</feature>
<organism evidence="3 4">
    <name type="scientific">Rosa chinensis</name>
    <name type="common">China rose</name>
    <dbReference type="NCBI Taxonomy" id="74649"/>
    <lineage>
        <taxon>Eukaryota</taxon>
        <taxon>Viridiplantae</taxon>
        <taxon>Streptophyta</taxon>
        <taxon>Embryophyta</taxon>
        <taxon>Tracheophyta</taxon>
        <taxon>Spermatophyta</taxon>
        <taxon>Magnoliopsida</taxon>
        <taxon>eudicotyledons</taxon>
        <taxon>Gunneridae</taxon>
        <taxon>Pentapetalae</taxon>
        <taxon>rosids</taxon>
        <taxon>fabids</taxon>
        <taxon>Rosales</taxon>
        <taxon>Rosaceae</taxon>
        <taxon>Rosoideae</taxon>
        <taxon>Rosoideae incertae sedis</taxon>
        <taxon>Rosa</taxon>
    </lineage>
</organism>
<dbReference type="Gene3D" id="1.20.1260.60">
    <property type="entry name" value="Vacuolar protein sorting-associated protein Ist1"/>
    <property type="match status" value="1"/>
</dbReference>
<feature type="region of interest" description="Disordered" evidence="2">
    <location>
        <begin position="528"/>
        <end position="582"/>
    </location>
</feature>
<feature type="compositionally biased region" description="Basic and acidic residues" evidence="2">
    <location>
        <begin position="313"/>
        <end position="335"/>
    </location>
</feature>
<keyword evidence="4" id="KW-1185">Reference proteome</keyword>
<accession>A0A2P6RJG1</accession>
<dbReference type="GO" id="GO:0015031">
    <property type="term" value="P:protein transport"/>
    <property type="evidence" value="ECO:0007669"/>
    <property type="project" value="InterPro"/>
</dbReference>